<comment type="caution">
    <text evidence="1">The sequence shown here is derived from an EMBL/GenBank/DDBJ whole genome shotgun (WGS) entry which is preliminary data.</text>
</comment>
<evidence type="ECO:0000313" key="3">
    <source>
        <dbReference type="Proteomes" id="UP000675747"/>
    </source>
</evidence>
<dbReference type="EMBL" id="JAGQFT010000158">
    <property type="protein sequence ID" value="MBR0563650.1"/>
    <property type="molecule type" value="Genomic_DNA"/>
</dbReference>
<evidence type="ECO:0000313" key="1">
    <source>
        <dbReference type="EMBL" id="MBR0563650.1"/>
    </source>
</evidence>
<dbReference type="Proteomes" id="UP000675747">
    <property type="component" value="Unassembled WGS sequence"/>
</dbReference>
<evidence type="ECO:0000313" key="2">
    <source>
        <dbReference type="EMBL" id="MBS7456673.1"/>
    </source>
</evidence>
<dbReference type="InterPro" id="IPR005651">
    <property type="entry name" value="Trm112-like"/>
</dbReference>
<reference evidence="2 3" key="1">
    <citation type="journal article" date="2021" name="Microbiol. Resour. Announc.">
        <title>Draft Genome Sequence of Coralloluteibacterium stylophorae LMG 29479T.</title>
        <authorList>
            <person name="Karlyshev A.V."/>
            <person name="Kudryashova E.B."/>
            <person name="Ariskina E.V."/>
            <person name="Conroy A.P."/>
            <person name="Abidueva E.Y."/>
        </authorList>
    </citation>
    <scope>NUCLEOTIDE SEQUENCE [LARGE SCALE GENOMIC DNA]</scope>
    <source>
        <strain evidence="2 3">LMG 29479</strain>
    </source>
</reference>
<dbReference type="RefSeq" id="WP_211927548.1">
    <property type="nucleotide sequence ID" value="NZ_JAGQFT020000003.1"/>
</dbReference>
<organism evidence="1">
    <name type="scientific">Coralloluteibacterium stylophorae</name>
    <dbReference type="NCBI Taxonomy" id="1776034"/>
    <lineage>
        <taxon>Bacteria</taxon>
        <taxon>Pseudomonadati</taxon>
        <taxon>Pseudomonadota</taxon>
        <taxon>Gammaproteobacteria</taxon>
        <taxon>Lysobacterales</taxon>
        <taxon>Lysobacteraceae</taxon>
        <taxon>Coralloluteibacterium</taxon>
    </lineage>
</organism>
<gene>
    <name evidence="2" type="ORF">KB893_005950</name>
    <name evidence="1" type="ORF">KB893_14165</name>
</gene>
<sequence>MDRRLLDLLCCPQTRQPLAPLGAEDLGAVNRAIAAGGVRRVDGEAQAAPLREGLITRDRKILYRVDDGIPVLLADEGIAATQIDGLR</sequence>
<reference evidence="1" key="2">
    <citation type="submission" date="2021-04" db="EMBL/GenBank/DDBJ databases">
        <authorList>
            <person name="Karlyshev A.V."/>
        </authorList>
    </citation>
    <scope>NUCLEOTIDE SEQUENCE</scope>
    <source>
        <strain evidence="1">LMG 29479</strain>
    </source>
</reference>
<dbReference type="SUPFAM" id="SSF158997">
    <property type="entry name" value="Trm112p-like"/>
    <property type="match status" value="1"/>
</dbReference>
<dbReference type="EMBL" id="JAGQFT020000003">
    <property type="protein sequence ID" value="MBS7456673.1"/>
    <property type="molecule type" value="Genomic_DNA"/>
</dbReference>
<dbReference type="Gene3D" id="2.20.25.10">
    <property type="match status" value="1"/>
</dbReference>
<keyword evidence="3" id="KW-1185">Reference proteome</keyword>
<accession>A0A8J7VUV4</accession>
<dbReference type="AlphaFoldDB" id="A0A8J7VUV4"/>
<dbReference type="Pfam" id="PF03966">
    <property type="entry name" value="Trm112p"/>
    <property type="match status" value="1"/>
</dbReference>
<protein>
    <submittedName>
        <fullName evidence="1">Trm112 family protein</fullName>
    </submittedName>
</protein>
<name>A0A8J7VUV4_9GAMM</name>
<proteinExistence type="predicted"/>